<keyword evidence="2" id="KW-0677">Repeat</keyword>
<dbReference type="InterPro" id="IPR050325">
    <property type="entry name" value="Prot/Nucl_acid_deglycase"/>
</dbReference>
<dbReference type="Pfam" id="PF01965">
    <property type="entry name" value="DJ-1_PfpI"/>
    <property type="match status" value="2"/>
</dbReference>
<feature type="domain" description="DJ-1/PfpI" evidence="3">
    <location>
        <begin position="296"/>
        <end position="458"/>
    </location>
</feature>
<organism evidence="4 5">
    <name type="scientific">Riccia fluitans</name>
    <dbReference type="NCBI Taxonomy" id="41844"/>
    <lineage>
        <taxon>Eukaryota</taxon>
        <taxon>Viridiplantae</taxon>
        <taxon>Streptophyta</taxon>
        <taxon>Embryophyta</taxon>
        <taxon>Marchantiophyta</taxon>
        <taxon>Marchantiopsida</taxon>
        <taxon>Marchantiidae</taxon>
        <taxon>Marchantiales</taxon>
        <taxon>Ricciaceae</taxon>
        <taxon>Riccia</taxon>
    </lineage>
</organism>
<dbReference type="EMBL" id="JBHFFA010000007">
    <property type="protein sequence ID" value="KAL2614174.1"/>
    <property type="molecule type" value="Genomic_DNA"/>
</dbReference>
<dbReference type="FunFam" id="3.40.50.880:FF:000015">
    <property type="entry name" value="Protein DJ-1 homolog C"/>
    <property type="match status" value="2"/>
</dbReference>
<protein>
    <recommendedName>
        <fullName evidence="3">DJ-1/PfpI domain-containing protein</fullName>
    </recommendedName>
</protein>
<keyword evidence="5" id="KW-1185">Reference proteome</keyword>
<sequence length="487" mass="51673">MACVMKHALMGSSGIVNLAVAKQFRFPEAAACVHSRFKFRSSPGISTFAQGEELFAGVRKRLHSRDRSCGLVASSSSSSSASSSMAAVADKKHVLVPIANDTEEMEAVILADVLRRAGADVTLASVEKDLQILASRKVKLVADTNILSCEGHKYDLIVLPGGMPGAARLRDSPTLQKLVEVQAKEQRPFAAVCAAPAVALETWGLLQGLKATCHPAFTEHLTNKEALDNRVVRDGLATTSRGPGTSIEFALSLVEQLYGKDKMQEIAKALIVLSPDVTPAAEEYNPTKWKGKDGFRVLVPIANGSEDIESVVIIDVLRRAGFDVVVASVAEDLQIVAARKVKIVADSLIGDVAASEFDAIVLPGGMPGAEHLHRCPTLTKLLQKQVHSGKIVGAICASPAVVLEASGILKGKKATAFPSFTKDLSDQSAVNARVVIDGHVITSRGPGTAMEFALSIVEKVLGYEKVSSMADAMVLPYSKILLKQAVH</sequence>
<dbReference type="PANTHER" id="PTHR48094:SF12">
    <property type="entry name" value="PARKINSON DISEASE PROTEIN 7 HOMOLOG"/>
    <property type="match status" value="1"/>
</dbReference>
<dbReference type="Proteomes" id="UP001605036">
    <property type="component" value="Unassembled WGS sequence"/>
</dbReference>
<evidence type="ECO:0000313" key="5">
    <source>
        <dbReference type="Proteomes" id="UP001605036"/>
    </source>
</evidence>
<dbReference type="CDD" id="cd03135">
    <property type="entry name" value="GATase1_DJ-1"/>
    <property type="match status" value="2"/>
</dbReference>
<dbReference type="InterPro" id="IPR002818">
    <property type="entry name" value="DJ-1/PfpI"/>
</dbReference>
<feature type="domain" description="DJ-1/PfpI" evidence="3">
    <location>
        <begin position="92"/>
        <end position="256"/>
    </location>
</feature>
<evidence type="ECO:0000256" key="2">
    <source>
        <dbReference type="ARBA" id="ARBA00022737"/>
    </source>
</evidence>
<accession>A0ABD1XZD8</accession>
<evidence type="ECO:0000313" key="4">
    <source>
        <dbReference type="EMBL" id="KAL2614174.1"/>
    </source>
</evidence>
<dbReference type="AlphaFoldDB" id="A0ABD1XZD8"/>
<dbReference type="InterPro" id="IPR029062">
    <property type="entry name" value="Class_I_gatase-like"/>
</dbReference>
<comment type="caution">
    <text evidence="4">The sequence shown here is derived from an EMBL/GenBank/DDBJ whole genome shotgun (WGS) entry which is preliminary data.</text>
</comment>
<dbReference type="PANTHER" id="PTHR48094">
    <property type="entry name" value="PROTEIN/NUCLEIC ACID DEGLYCASE DJ-1-RELATED"/>
    <property type="match status" value="1"/>
</dbReference>
<dbReference type="Gene3D" id="3.40.50.880">
    <property type="match status" value="2"/>
</dbReference>
<dbReference type="GO" id="GO:0005737">
    <property type="term" value="C:cytoplasm"/>
    <property type="evidence" value="ECO:0007669"/>
    <property type="project" value="UniProtKB-ARBA"/>
</dbReference>
<dbReference type="SUPFAM" id="SSF52317">
    <property type="entry name" value="Class I glutamine amidotransferase-like"/>
    <property type="match status" value="2"/>
</dbReference>
<reference evidence="4 5" key="1">
    <citation type="submission" date="2024-09" db="EMBL/GenBank/DDBJ databases">
        <title>Chromosome-scale assembly of Riccia fluitans.</title>
        <authorList>
            <person name="Paukszto L."/>
            <person name="Sawicki J."/>
            <person name="Karawczyk K."/>
            <person name="Piernik-Szablinska J."/>
            <person name="Szczecinska M."/>
            <person name="Mazdziarz M."/>
        </authorList>
    </citation>
    <scope>NUCLEOTIDE SEQUENCE [LARGE SCALE GENOMIC DNA]</scope>
    <source>
        <strain evidence="4">Rf_01</strain>
        <tissue evidence="4">Aerial parts of the thallus</tissue>
    </source>
</reference>
<gene>
    <name evidence="4" type="ORF">R1flu_025866</name>
</gene>
<comment type="similarity">
    <text evidence="1">Belongs to the peptidase C56 family.</text>
</comment>
<evidence type="ECO:0000259" key="3">
    <source>
        <dbReference type="Pfam" id="PF01965"/>
    </source>
</evidence>
<dbReference type="InterPro" id="IPR006287">
    <property type="entry name" value="DJ-1"/>
</dbReference>
<proteinExistence type="inferred from homology"/>
<dbReference type="NCBIfam" id="TIGR01383">
    <property type="entry name" value="not_thiJ"/>
    <property type="match status" value="2"/>
</dbReference>
<evidence type="ECO:0000256" key="1">
    <source>
        <dbReference type="ARBA" id="ARBA00008542"/>
    </source>
</evidence>
<name>A0ABD1XZD8_9MARC</name>